<keyword evidence="3 8" id="KW-0813">Transport</keyword>
<comment type="cofactor">
    <cofactor evidence="1 8">
        <name>FMN</name>
        <dbReference type="ChEBI" id="CHEBI:58210"/>
    </cofactor>
</comment>
<evidence type="ECO:0000313" key="10">
    <source>
        <dbReference type="EMBL" id="MBO8475837.1"/>
    </source>
</evidence>
<dbReference type="PANTHER" id="PTHR42809:SF1">
    <property type="entry name" value="FLAVODOXIN 1"/>
    <property type="match status" value="1"/>
</dbReference>
<evidence type="ECO:0000256" key="6">
    <source>
        <dbReference type="ARBA" id="ARBA00022982"/>
    </source>
</evidence>
<dbReference type="PANTHER" id="PTHR42809">
    <property type="entry name" value="FLAVODOXIN 2"/>
    <property type="match status" value="1"/>
</dbReference>
<reference evidence="10" key="1">
    <citation type="submission" date="2020-10" db="EMBL/GenBank/DDBJ databases">
        <authorList>
            <person name="Gilroy R."/>
        </authorList>
    </citation>
    <scope>NUCLEOTIDE SEQUENCE</scope>
    <source>
        <strain evidence="10">6919</strain>
    </source>
</reference>
<accession>A0A9D9INP1</accession>
<keyword evidence="4 8" id="KW-0285">Flavoprotein</keyword>
<evidence type="ECO:0000256" key="7">
    <source>
        <dbReference type="ARBA" id="ARBA00023231"/>
    </source>
</evidence>
<dbReference type="GO" id="GO:0010181">
    <property type="term" value="F:FMN binding"/>
    <property type="evidence" value="ECO:0007669"/>
    <property type="project" value="UniProtKB-UniRule"/>
</dbReference>
<dbReference type="Pfam" id="PF00258">
    <property type="entry name" value="Flavodoxin_1"/>
    <property type="match status" value="1"/>
</dbReference>
<evidence type="ECO:0000313" key="11">
    <source>
        <dbReference type="Proteomes" id="UP000823598"/>
    </source>
</evidence>
<dbReference type="InterPro" id="IPR001226">
    <property type="entry name" value="Flavodoxin_CS"/>
</dbReference>
<dbReference type="SUPFAM" id="SSF52218">
    <property type="entry name" value="Flavoproteins"/>
    <property type="match status" value="1"/>
</dbReference>
<gene>
    <name evidence="10" type="primary">fldA</name>
    <name evidence="10" type="ORF">IAB88_02455</name>
</gene>
<keyword evidence="6 8" id="KW-0249">Electron transport</keyword>
<sequence length="169" mass="17774">MKTIGIFYGSSSGVTENVAKRIAAKLGVAEADIHDVASASANEAEKYEAVLLGSSTWGAGDLQDDWYGFLDNLKSADLSGKLVALFGCGDSSSFSDTFCDAIGTIHKELSATGCKFIGAVDAGDYSYDDSTAVSNGKFAGLALDEVNEDYKTDGRIDAWIAQLRTEGIE</sequence>
<keyword evidence="7" id="KW-0535">Nitrogen fixation</keyword>
<evidence type="ECO:0000256" key="5">
    <source>
        <dbReference type="ARBA" id="ARBA00022643"/>
    </source>
</evidence>
<dbReference type="NCBIfam" id="NF006739">
    <property type="entry name" value="PRK09267.1-5"/>
    <property type="match status" value="1"/>
</dbReference>
<dbReference type="PROSITE" id="PS50902">
    <property type="entry name" value="FLAVODOXIN_LIKE"/>
    <property type="match status" value="1"/>
</dbReference>
<protein>
    <recommendedName>
        <fullName evidence="8">Flavodoxin</fullName>
    </recommendedName>
</protein>
<dbReference type="Gene3D" id="3.40.50.360">
    <property type="match status" value="1"/>
</dbReference>
<evidence type="ECO:0000256" key="3">
    <source>
        <dbReference type="ARBA" id="ARBA00022448"/>
    </source>
</evidence>
<evidence type="ECO:0000256" key="8">
    <source>
        <dbReference type="PIRNR" id="PIRNR038996"/>
    </source>
</evidence>
<evidence type="ECO:0000256" key="4">
    <source>
        <dbReference type="ARBA" id="ARBA00022630"/>
    </source>
</evidence>
<feature type="domain" description="Flavodoxin-like" evidence="9">
    <location>
        <begin position="4"/>
        <end position="164"/>
    </location>
</feature>
<dbReference type="NCBIfam" id="NF006738">
    <property type="entry name" value="PRK09267.1-4"/>
    <property type="match status" value="1"/>
</dbReference>
<comment type="caution">
    <text evidence="10">The sequence shown here is derived from an EMBL/GenBank/DDBJ whole genome shotgun (WGS) entry which is preliminary data.</text>
</comment>
<dbReference type="InterPro" id="IPR008254">
    <property type="entry name" value="Flavodoxin/NO_synth"/>
</dbReference>
<dbReference type="InterPro" id="IPR050619">
    <property type="entry name" value="Flavodoxin"/>
</dbReference>
<dbReference type="PROSITE" id="PS00201">
    <property type="entry name" value="FLAVODOXIN"/>
    <property type="match status" value="1"/>
</dbReference>
<organism evidence="10 11">
    <name type="scientific">Candidatus Limisoma faecipullorum</name>
    <dbReference type="NCBI Taxonomy" id="2840854"/>
    <lineage>
        <taxon>Bacteria</taxon>
        <taxon>Pseudomonadati</taxon>
        <taxon>Bacteroidota</taxon>
        <taxon>Bacteroidia</taxon>
        <taxon>Bacteroidales</taxon>
        <taxon>Candidatus Limisoma</taxon>
    </lineage>
</organism>
<evidence type="ECO:0000256" key="1">
    <source>
        <dbReference type="ARBA" id="ARBA00001917"/>
    </source>
</evidence>
<dbReference type="Proteomes" id="UP000823598">
    <property type="component" value="Unassembled WGS sequence"/>
</dbReference>
<dbReference type="InterPro" id="IPR010086">
    <property type="entry name" value="Flavodoxin_lc"/>
</dbReference>
<dbReference type="InterPro" id="IPR001094">
    <property type="entry name" value="Flavdoxin-like"/>
</dbReference>
<keyword evidence="5 8" id="KW-0288">FMN</keyword>
<dbReference type="PRINTS" id="PR00369">
    <property type="entry name" value="FLAVODOXIN"/>
</dbReference>
<reference evidence="10" key="2">
    <citation type="journal article" date="2021" name="PeerJ">
        <title>Extensive microbial diversity within the chicken gut microbiome revealed by metagenomics and culture.</title>
        <authorList>
            <person name="Gilroy R."/>
            <person name="Ravi A."/>
            <person name="Getino M."/>
            <person name="Pursley I."/>
            <person name="Horton D.L."/>
            <person name="Alikhan N.F."/>
            <person name="Baker D."/>
            <person name="Gharbi K."/>
            <person name="Hall N."/>
            <person name="Watson M."/>
            <person name="Adriaenssens E.M."/>
            <person name="Foster-Nyarko E."/>
            <person name="Jarju S."/>
            <person name="Secka A."/>
            <person name="Antonio M."/>
            <person name="Oren A."/>
            <person name="Chaudhuri R.R."/>
            <person name="La Ragione R."/>
            <person name="Hildebrand F."/>
            <person name="Pallen M.J."/>
        </authorList>
    </citation>
    <scope>NUCLEOTIDE SEQUENCE</scope>
    <source>
        <strain evidence="10">6919</strain>
    </source>
</reference>
<dbReference type="NCBIfam" id="TIGR01752">
    <property type="entry name" value="flav_long"/>
    <property type="match status" value="1"/>
</dbReference>
<proteinExistence type="inferred from homology"/>
<comment type="function">
    <text evidence="8">Low-potential electron donor to a number of redox enzymes.</text>
</comment>
<dbReference type="EMBL" id="JADIMC010000032">
    <property type="protein sequence ID" value="MBO8475837.1"/>
    <property type="molecule type" value="Genomic_DNA"/>
</dbReference>
<comment type="similarity">
    <text evidence="2 8">Belongs to the flavodoxin family.</text>
</comment>
<dbReference type="GO" id="GO:0009055">
    <property type="term" value="F:electron transfer activity"/>
    <property type="evidence" value="ECO:0007669"/>
    <property type="project" value="UniProtKB-UniRule"/>
</dbReference>
<dbReference type="AlphaFoldDB" id="A0A9D9INP1"/>
<dbReference type="InterPro" id="IPR029039">
    <property type="entry name" value="Flavoprotein-like_sf"/>
</dbReference>
<dbReference type="PIRSF" id="PIRSF038996">
    <property type="entry name" value="FldA"/>
    <property type="match status" value="1"/>
</dbReference>
<evidence type="ECO:0000259" key="9">
    <source>
        <dbReference type="PROSITE" id="PS50902"/>
    </source>
</evidence>
<evidence type="ECO:0000256" key="2">
    <source>
        <dbReference type="ARBA" id="ARBA00005267"/>
    </source>
</evidence>
<name>A0A9D9INP1_9BACT</name>